<feature type="domain" description="TfuA-like core" evidence="1">
    <location>
        <begin position="47"/>
        <end position="166"/>
    </location>
</feature>
<keyword evidence="3" id="KW-1185">Reference proteome</keyword>
<evidence type="ECO:0000313" key="2">
    <source>
        <dbReference type="EMBL" id="MDO1583506.1"/>
    </source>
</evidence>
<evidence type="ECO:0000313" key="3">
    <source>
        <dbReference type="Proteomes" id="UP001169006"/>
    </source>
</evidence>
<proteinExistence type="predicted"/>
<dbReference type="Pfam" id="PF07812">
    <property type="entry name" value="TfuA"/>
    <property type="match status" value="1"/>
</dbReference>
<reference evidence="2" key="2">
    <citation type="submission" date="2023-07" db="EMBL/GenBank/DDBJ databases">
        <authorList>
            <person name="Sun H."/>
        </authorList>
    </citation>
    <scope>NUCLEOTIDE SEQUENCE</scope>
    <source>
        <strain evidence="2">05753</strain>
    </source>
</reference>
<comment type="caution">
    <text evidence="2">The sequence shown here is derived from an EMBL/GenBank/DDBJ whole genome shotgun (WGS) entry which is preliminary data.</text>
</comment>
<evidence type="ECO:0000259" key="1">
    <source>
        <dbReference type="Pfam" id="PF07812"/>
    </source>
</evidence>
<organism evidence="2 3">
    <name type="scientific">Rhizobium oryzicola</name>
    <dbReference type="NCBI Taxonomy" id="1232668"/>
    <lineage>
        <taxon>Bacteria</taxon>
        <taxon>Pseudomonadati</taxon>
        <taxon>Pseudomonadota</taxon>
        <taxon>Alphaproteobacteria</taxon>
        <taxon>Hyphomicrobiales</taxon>
        <taxon>Rhizobiaceae</taxon>
        <taxon>Rhizobium/Agrobacterium group</taxon>
        <taxon>Rhizobium</taxon>
    </lineage>
</organism>
<dbReference type="Proteomes" id="UP001169006">
    <property type="component" value="Unassembled WGS sequence"/>
</dbReference>
<name>A0ABT8SZU7_9HYPH</name>
<sequence length="239" mass="26507">MKIIFVGPTLPDAIARCDRNIVVRRPAVQGDLLQAVREGASVIGLVDGNFEYTAPVWHKEILFGLSEGVRIFGSSSMGALRAAECHTFGMVGVGEVYRRFARGDLIDDSDIALLHAPAEIGYAPLSIPLVNILVTSERMLAAGIISKTELDRIGRIATQVFYKDRTWERLAKEMRAQGSDDDDILIEKVRASYIDVKREDALALLELVSSSPDKRSDMRVSWTFNSTSMWRHVFHGAKS</sequence>
<gene>
    <name evidence="2" type="ORF">Q2T52_15565</name>
</gene>
<dbReference type="EMBL" id="JAUKWQ010000004">
    <property type="protein sequence ID" value="MDO1583506.1"/>
    <property type="molecule type" value="Genomic_DNA"/>
</dbReference>
<dbReference type="InterPro" id="IPR012924">
    <property type="entry name" value="TfuA_core"/>
</dbReference>
<reference evidence="2" key="1">
    <citation type="journal article" date="2015" name="Int. J. Syst. Evol. Microbiol.">
        <title>Rhizobium oryzicola sp. nov., potential plant-growth-promoting endophytic bacteria isolated from rice roots.</title>
        <authorList>
            <person name="Zhang X.X."/>
            <person name="Gao J.S."/>
            <person name="Cao Y.H."/>
            <person name="Sheirdil R.A."/>
            <person name="Wang X.C."/>
            <person name="Zhang L."/>
        </authorList>
    </citation>
    <scope>NUCLEOTIDE SEQUENCE</scope>
    <source>
        <strain evidence="2">05753</strain>
    </source>
</reference>
<accession>A0ABT8SZU7</accession>
<dbReference type="RefSeq" id="WP_302077693.1">
    <property type="nucleotide sequence ID" value="NZ_JAUKWQ010000004.1"/>
</dbReference>
<protein>
    <submittedName>
        <fullName evidence="2">TfuA-like protein</fullName>
    </submittedName>
</protein>